<proteinExistence type="predicted"/>
<dbReference type="AlphaFoldDB" id="A0A0F6YLB4"/>
<dbReference type="KEGG" id="samy:DB32_006827"/>
<evidence type="ECO:0000256" key="1">
    <source>
        <dbReference type="SAM" id="MobiDB-lite"/>
    </source>
</evidence>
<reference evidence="2 3" key="1">
    <citation type="submission" date="2015-03" db="EMBL/GenBank/DDBJ databases">
        <title>Genome assembly of Sandaracinus amylolyticus DSM 53668.</title>
        <authorList>
            <person name="Sharma G."/>
            <person name="Subramanian S."/>
        </authorList>
    </citation>
    <scope>NUCLEOTIDE SEQUENCE [LARGE SCALE GENOMIC DNA]</scope>
    <source>
        <strain evidence="2 3">DSM 53668</strain>
    </source>
</reference>
<feature type="compositionally biased region" description="Basic and acidic residues" evidence="1">
    <location>
        <begin position="9"/>
        <end position="25"/>
    </location>
</feature>
<dbReference type="Proteomes" id="UP000034883">
    <property type="component" value="Chromosome"/>
</dbReference>
<keyword evidence="3" id="KW-1185">Reference proteome</keyword>
<feature type="region of interest" description="Disordered" evidence="1">
    <location>
        <begin position="1"/>
        <end position="53"/>
    </location>
</feature>
<evidence type="ECO:0000313" key="3">
    <source>
        <dbReference type="Proteomes" id="UP000034883"/>
    </source>
</evidence>
<gene>
    <name evidence="2" type="ORF">DB32_006827</name>
</gene>
<protein>
    <submittedName>
        <fullName evidence="2">Uncharacterized protein</fullName>
    </submittedName>
</protein>
<organism evidence="2 3">
    <name type="scientific">Sandaracinus amylolyticus</name>
    <dbReference type="NCBI Taxonomy" id="927083"/>
    <lineage>
        <taxon>Bacteria</taxon>
        <taxon>Pseudomonadati</taxon>
        <taxon>Myxococcota</taxon>
        <taxon>Polyangia</taxon>
        <taxon>Polyangiales</taxon>
        <taxon>Sandaracinaceae</taxon>
        <taxon>Sandaracinus</taxon>
    </lineage>
</organism>
<name>A0A0F6YLB4_9BACT</name>
<evidence type="ECO:0000313" key="2">
    <source>
        <dbReference type="EMBL" id="AKF09678.1"/>
    </source>
</evidence>
<accession>A0A0F6YLB4</accession>
<sequence length="53" mass="5602">MGRSLVAGGHHEGEEQEERSAREVLHVTTVLRSPRKSGPRSTRAGAHGTLAAA</sequence>
<dbReference type="EMBL" id="CP011125">
    <property type="protein sequence ID" value="AKF09678.1"/>
    <property type="molecule type" value="Genomic_DNA"/>
</dbReference>